<feature type="transmembrane region" description="Helical" evidence="8">
    <location>
        <begin position="269"/>
        <end position="293"/>
    </location>
</feature>
<evidence type="ECO:0000256" key="6">
    <source>
        <dbReference type="ARBA" id="ARBA00022989"/>
    </source>
</evidence>
<dbReference type="STRING" id="1552.A7L45_05075"/>
<dbReference type="AlphaFoldDB" id="A0A1J0GER3"/>
<dbReference type="InterPro" id="IPR004761">
    <property type="entry name" value="Spore_GerAB"/>
</dbReference>
<dbReference type="GO" id="GO:0009847">
    <property type="term" value="P:spore germination"/>
    <property type="evidence" value="ECO:0007669"/>
    <property type="project" value="InterPro"/>
</dbReference>
<dbReference type="PANTHER" id="PTHR34975:SF2">
    <property type="entry name" value="SPORE GERMINATION PROTEIN A2"/>
    <property type="match status" value="1"/>
</dbReference>
<dbReference type="Pfam" id="PF03845">
    <property type="entry name" value="Spore_permease"/>
    <property type="match status" value="1"/>
</dbReference>
<reference evidence="10" key="1">
    <citation type="journal article" date="2016" name="Front. Microbiol.">
        <title>Complete Genome Sequence of Clostridium estertheticum DSM 8809, a Microbe Identified in Spoiled Vacuum Packed Beef.</title>
        <authorList>
            <person name="Yu Z."/>
            <person name="Gunn L."/>
            <person name="Brennan E."/>
            <person name="Reid R."/>
            <person name="Wall P.G."/>
            <person name="Gaora O.P."/>
            <person name="Hurley D."/>
            <person name="Bolton D."/>
            <person name="Fanning S."/>
        </authorList>
    </citation>
    <scope>NUCLEOTIDE SEQUENCE [LARGE SCALE GENOMIC DNA]</scope>
    <source>
        <strain evidence="10">DSM 8809</strain>
    </source>
</reference>
<evidence type="ECO:0000256" key="1">
    <source>
        <dbReference type="ARBA" id="ARBA00004141"/>
    </source>
</evidence>
<comment type="subcellular location">
    <subcellularLocation>
        <location evidence="1">Membrane</location>
        <topology evidence="1">Multi-pass membrane protein</topology>
    </subcellularLocation>
</comment>
<dbReference type="RefSeq" id="WP_071611773.1">
    <property type="nucleotide sequence ID" value="NZ_CP015756.1"/>
</dbReference>
<comment type="similarity">
    <text evidence="2">Belongs to the amino acid-polyamine-organocation (APC) superfamily. Spore germination protein (SGP) (TC 2.A.3.9) family.</text>
</comment>
<feature type="transmembrane region" description="Helical" evidence="8">
    <location>
        <begin position="147"/>
        <end position="165"/>
    </location>
</feature>
<feature type="transmembrane region" description="Helical" evidence="8">
    <location>
        <begin position="12"/>
        <end position="31"/>
    </location>
</feature>
<keyword evidence="10" id="KW-1185">Reference proteome</keyword>
<gene>
    <name evidence="9" type="ORF">A7L45_05075</name>
</gene>
<evidence type="ECO:0000256" key="4">
    <source>
        <dbReference type="ARBA" id="ARBA00022544"/>
    </source>
</evidence>
<dbReference type="OrthoDB" id="1931502at2"/>
<accession>A0A1J0GER3</accession>
<feature type="transmembrane region" description="Helical" evidence="8">
    <location>
        <begin position="122"/>
        <end position="140"/>
    </location>
</feature>
<dbReference type="GO" id="GO:0016020">
    <property type="term" value="C:membrane"/>
    <property type="evidence" value="ECO:0007669"/>
    <property type="project" value="UniProtKB-SubCell"/>
</dbReference>
<keyword evidence="6 8" id="KW-1133">Transmembrane helix</keyword>
<dbReference type="EMBL" id="CP015756">
    <property type="protein sequence ID" value="APC39480.1"/>
    <property type="molecule type" value="Genomic_DNA"/>
</dbReference>
<evidence type="ECO:0000313" key="9">
    <source>
        <dbReference type="EMBL" id="APC39480.1"/>
    </source>
</evidence>
<feature type="transmembrane region" description="Helical" evidence="8">
    <location>
        <begin position="221"/>
        <end position="241"/>
    </location>
</feature>
<evidence type="ECO:0000256" key="3">
    <source>
        <dbReference type="ARBA" id="ARBA00022448"/>
    </source>
</evidence>
<feature type="transmembrane region" description="Helical" evidence="8">
    <location>
        <begin position="43"/>
        <end position="63"/>
    </location>
</feature>
<evidence type="ECO:0000313" key="10">
    <source>
        <dbReference type="Proteomes" id="UP000182569"/>
    </source>
</evidence>
<feature type="transmembrane region" description="Helical" evidence="8">
    <location>
        <begin position="334"/>
        <end position="356"/>
    </location>
</feature>
<proteinExistence type="inferred from homology"/>
<keyword evidence="3" id="KW-0813">Transport</keyword>
<evidence type="ECO:0000256" key="7">
    <source>
        <dbReference type="ARBA" id="ARBA00023136"/>
    </source>
</evidence>
<dbReference type="Proteomes" id="UP000182569">
    <property type="component" value="Chromosome"/>
</dbReference>
<keyword evidence="4" id="KW-0309">Germination</keyword>
<organism evidence="9 10">
    <name type="scientific">Clostridium estertheticum subsp. estertheticum</name>
    <dbReference type="NCBI Taxonomy" id="1552"/>
    <lineage>
        <taxon>Bacteria</taxon>
        <taxon>Bacillati</taxon>
        <taxon>Bacillota</taxon>
        <taxon>Clostridia</taxon>
        <taxon>Eubacteriales</taxon>
        <taxon>Clostridiaceae</taxon>
        <taxon>Clostridium</taxon>
    </lineage>
</organism>
<feature type="transmembrane region" description="Helical" evidence="8">
    <location>
        <begin position="305"/>
        <end position="322"/>
    </location>
</feature>
<feature type="transmembrane region" description="Helical" evidence="8">
    <location>
        <begin position="84"/>
        <end position="110"/>
    </location>
</feature>
<evidence type="ECO:0000256" key="5">
    <source>
        <dbReference type="ARBA" id="ARBA00022692"/>
    </source>
</evidence>
<dbReference type="NCBIfam" id="TIGR00912">
    <property type="entry name" value="2A0309"/>
    <property type="match status" value="1"/>
</dbReference>
<sequence>MQIEKKNLLTPNEVTFILIGIVLDVTATSLPNGGIDIAKQDEWISVIIGALYPLYVAILAIYVSGKYPKDNILVLSKRYLGKPFGSILNVLFLLSFFSFFPPLITTITLIVRTEASPILTPFKIYVVLFFIGVYAAGLGIKVLGRTCAITFWMVLGVIIPTISILKQGSYLNISPVFGAGIINILKGSVYSAYDYSLMELIFLIYPFINDSSKIKSSVLKAVGFTAIIYTWITFITIYYMGKDIIHKTIWSFFTVTSAVKVEVINNFKYIFVFFWIIIAIKSVAIFNYVCLFLLNDFKKIKNKKLIYVVIAVLVIIITNTYYPDKLAMEEIIKYTLPFSVIYNLIYITLIASLIWIKKGWVK</sequence>
<dbReference type="PANTHER" id="PTHR34975">
    <property type="entry name" value="SPORE GERMINATION PROTEIN A2"/>
    <property type="match status" value="1"/>
</dbReference>
<evidence type="ECO:0000256" key="2">
    <source>
        <dbReference type="ARBA" id="ARBA00007998"/>
    </source>
</evidence>
<keyword evidence="7 8" id="KW-0472">Membrane</keyword>
<keyword evidence="5 8" id="KW-0812">Transmembrane</keyword>
<dbReference type="KEGG" id="ceu:A7L45_05075"/>
<name>A0A1J0GER3_9CLOT</name>
<protein>
    <submittedName>
        <fullName evidence="9">Uncharacterized protein</fullName>
    </submittedName>
</protein>
<evidence type="ECO:0000256" key="8">
    <source>
        <dbReference type="SAM" id="Phobius"/>
    </source>
</evidence>